<name>A0AA86R502_9EUKA</name>
<dbReference type="EMBL" id="CATOUU010001079">
    <property type="protein sequence ID" value="CAI9970665.1"/>
    <property type="molecule type" value="Genomic_DNA"/>
</dbReference>
<accession>A0AA86R502</accession>
<protein>
    <submittedName>
        <fullName evidence="2">Hypothetical_protein</fullName>
    </submittedName>
</protein>
<proteinExistence type="predicted"/>
<sequence length="213" mass="25328">MNQFTRSFIKYQVKPILQEHKLLVKQTILTSRELGGLENTLIKIWDFCFQVRMKSSYTAIQVIQCEITRWELSFFTCEQRRRMRRSRRWIDFSSKTDFQFHFQNQKGQLATIIINFILHDEHTKMKTSAQSGISACFIQLLKKHQRFKHCSLAISPLISLNLNPCQFTRHSNSWVKCINRGQLTKMTNMTCFKRKANQNIQKELVQTCDIIKE</sequence>
<organism evidence="1">
    <name type="scientific">Hexamita inflata</name>
    <dbReference type="NCBI Taxonomy" id="28002"/>
    <lineage>
        <taxon>Eukaryota</taxon>
        <taxon>Metamonada</taxon>
        <taxon>Diplomonadida</taxon>
        <taxon>Hexamitidae</taxon>
        <taxon>Hexamitinae</taxon>
        <taxon>Hexamita</taxon>
    </lineage>
</organism>
<reference evidence="1" key="1">
    <citation type="submission" date="2023-06" db="EMBL/GenBank/DDBJ databases">
        <authorList>
            <person name="Kurt Z."/>
        </authorList>
    </citation>
    <scope>NUCLEOTIDE SEQUENCE</scope>
</reference>
<gene>
    <name evidence="1" type="ORF">HINF_LOCUS58310</name>
    <name evidence="2" type="ORF">HINF_LOCUS60961</name>
</gene>
<comment type="caution">
    <text evidence="1">The sequence shown here is derived from an EMBL/GenBank/DDBJ whole genome shotgun (WGS) entry which is preliminary data.</text>
</comment>
<reference evidence="2 3" key="2">
    <citation type="submission" date="2024-07" db="EMBL/GenBank/DDBJ databases">
        <authorList>
            <person name="Akdeniz Z."/>
        </authorList>
    </citation>
    <scope>NUCLEOTIDE SEQUENCE [LARGE SCALE GENOMIC DNA]</scope>
</reference>
<evidence type="ECO:0000313" key="2">
    <source>
        <dbReference type="EMBL" id="CAL6082169.1"/>
    </source>
</evidence>
<dbReference type="AlphaFoldDB" id="A0AA86R502"/>
<evidence type="ECO:0000313" key="3">
    <source>
        <dbReference type="Proteomes" id="UP001642409"/>
    </source>
</evidence>
<dbReference type="Proteomes" id="UP001642409">
    <property type="component" value="Unassembled WGS sequence"/>
</dbReference>
<dbReference type="EMBL" id="CAXDID020000361">
    <property type="protein sequence ID" value="CAL6082169.1"/>
    <property type="molecule type" value="Genomic_DNA"/>
</dbReference>
<keyword evidence="3" id="KW-1185">Reference proteome</keyword>
<evidence type="ECO:0000313" key="1">
    <source>
        <dbReference type="EMBL" id="CAI9970665.1"/>
    </source>
</evidence>